<evidence type="ECO:0000313" key="3">
    <source>
        <dbReference type="Proteomes" id="UP000298663"/>
    </source>
</evidence>
<accession>A0A4V5ZXY5</accession>
<evidence type="ECO:0000256" key="1">
    <source>
        <dbReference type="SAM" id="MobiDB-lite"/>
    </source>
</evidence>
<protein>
    <submittedName>
        <fullName evidence="2">Uncharacterized protein</fullName>
    </submittedName>
</protein>
<dbReference type="EMBL" id="AZBU02000011">
    <property type="protein sequence ID" value="TKR61585.1"/>
    <property type="molecule type" value="Genomic_DNA"/>
</dbReference>
<comment type="caution">
    <text evidence="2">The sequence shown here is derived from an EMBL/GenBank/DDBJ whole genome shotgun (WGS) entry which is preliminary data.</text>
</comment>
<reference evidence="2 3" key="1">
    <citation type="journal article" date="2015" name="Genome Biol.">
        <title>Comparative genomics of Steinernema reveals deeply conserved gene regulatory networks.</title>
        <authorList>
            <person name="Dillman A.R."/>
            <person name="Macchietto M."/>
            <person name="Porter C.F."/>
            <person name="Rogers A."/>
            <person name="Williams B."/>
            <person name="Antoshechkin I."/>
            <person name="Lee M.M."/>
            <person name="Goodwin Z."/>
            <person name="Lu X."/>
            <person name="Lewis E.E."/>
            <person name="Goodrich-Blair H."/>
            <person name="Stock S.P."/>
            <person name="Adams B.J."/>
            <person name="Sternberg P.W."/>
            <person name="Mortazavi A."/>
        </authorList>
    </citation>
    <scope>NUCLEOTIDE SEQUENCE [LARGE SCALE GENOMIC DNA]</scope>
    <source>
        <strain evidence="2 3">ALL</strain>
    </source>
</reference>
<dbReference type="Proteomes" id="UP000298663">
    <property type="component" value="Unassembled WGS sequence"/>
</dbReference>
<dbReference type="AlphaFoldDB" id="A0A4V5ZXY5"/>
<feature type="region of interest" description="Disordered" evidence="1">
    <location>
        <begin position="55"/>
        <end position="90"/>
    </location>
</feature>
<name>A0A4V5ZXY5_STECR</name>
<gene>
    <name evidence="2" type="ORF">L596_028678</name>
</gene>
<proteinExistence type="predicted"/>
<sequence length="90" mass="9867">MSRTGKPTAQQPFTRFKWLPPETEMAPSCLALQVASRCMLIAGLKMEEVDAQARMLPADPTGGSSSSQFDFSVRPSTRDGSRVRNAIYDS</sequence>
<evidence type="ECO:0000313" key="2">
    <source>
        <dbReference type="EMBL" id="TKR61585.1"/>
    </source>
</evidence>
<organism evidence="2 3">
    <name type="scientific">Steinernema carpocapsae</name>
    <name type="common">Entomopathogenic nematode</name>
    <dbReference type="NCBI Taxonomy" id="34508"/>
    <lineage>
        <taxon>Eukaryota</taxon>
        <taxon>Metazoa</taxon>
        <taxon>Ecdysozoa</taxon>
        <taxon>Nematoda</taxon>
        <taxon>Chromadorea</taxon>
        <taxon>Rhabditida</taxon>
        <taxon>Tylenchina</taxon>
        <taxon>Panagrolaimomorpha</taxon>
        <taxon>Strongyloidoidea</taxon>
        <taxon>Steinernematidae</taxon>
        <taxon>Steinernema</taxon>
    </lineage>
</organism>
<keyword evidence="3" id="KW-1185">Reference proteome</keyword>
<reference evidence="2 3" key="2">
    <citation type="journal article" date="2019" name="G3 (Bethesda)">
        <title>Hybrid Assembly of the Genome of the Entomopathogenic Nematode Steinernema carpocapsae Identifies the X-Chromosome.</title>
        <authorList>
            <person name="Serra L."/>
            <person name="Macchietto M."/>
            <person name="Macias-Munoz A."/>
            <person name="McGill C.J."/>
            <person name="Rodriguez I.M."/>
            <person name="Rodriguez B."/>
            <person name="Murad R."/>
            <person name="Mortazavi A."/>
        </authorList>
    </citation>
    <scope>NUCLEOTIDE SEQUENCE [LARGE SCALE GENOMIC DNA]</scope>
    <source>
        <strain evidence="2 3">ALL</strain>
    </source>
</reference>